<dbReference type="Gene3D" id="3.30.1300.10">
    <property type="entry name" value="Pantoate-beta-alanine ligase, C-terminal domain"/>
    <property type="match status" value="1"/>
</dbReference>
<dbReference type="CDD" id="cd00560">
    <property type="entry name" value="PanC"/>
    <property type="match status" value="1"/>
</dbReference>
<feature type="binding site" evidence="8">
    <location>
        <position position="155"/>
    </location>
    <ligand>
        <name>(R)-pantoate</name>
        <dbReference type="ChEBI" id="CHEBI:15980"/>
    </ligand>
</feature>
<evidence type="ECO:0000313" key="10">
    <source>
        <dbReference type="Proteomes" id="UP000256774"/>
    </source>
</evidence>
<comment type="pathway">
    <text evidence="1 8">Cofactor biosynthesis; (R)-pantothenate biosynthesis; (R)-pantothenate from (R)-pantoate and beta-alanine: step 1/1.</text>
</comment>
<dbReference type="InterPro" id="IPR042176">
    <property type="entry name" value="Pantoate_ligase_C"/>
</dbReference>
<protein>
    <recommendedName>
        <fullName evidence="8">Pantothenate synthetase</fullName>
        <shortName evidence="8">PS</shortName>
        <ecNumber evidence="8">6.3.2.1</ecNumber>
    </recommendedName>
    <alternativeName>
        <fullName evidence="8">Pantoate--beta-alanine ligase</fullName>
    </alternativeName>
    <alternativeName>
        <fullName evidence="8">Pantoate-activating enzyme</fullName>
    </alternativeName>
</protein>
<comment type="subunit">
    <text evidence="8">Homodimer.</text>
</comment>
<dbReference type="OrthoDB" id="9773087at2"/>
<evidence type="ECO:0000256" key="8">
    <source>
        <dbReference type="HAMAP-Rule" id="MF_00158"/>
    </source>
</evidence>
<proteinExistence type="inferred from homology"/>
<evidence type="ECO:0000256" key="3">
    <source>
        <dbReference type="ARBA" id="ARBA00022598"/>
    </source>
</evidence>
<name>A0A3E0H7V5_9GAMM</name>
<dbReference type="UniPathway" id="UPA00028">
    <property type="reaction ID" value="UER00005"/>
</dbReference>
<dbReference type="GO" id="GO:0004592">
    <property type="term" value="F:pantoate-beta-alanine ligase activity"/>
    <property type="evidence" value="ECO:0007669"/>
    <property type="project" value="UniProtKB-UniRule"/>
</dbReference>
<evidence type="ECO:0000256" key="6">
    <source>
        <dbReference type="ARBA" id="ARBA00022840"/>
    </source>
</evidence>
<dbReference type="Gene3D" id="3.40.50.620">
    <property type="entry name" value="HUPs"/>
    <property type="match status" value="1"/>
</dbReference>
<evidence type="ECO:0000256" key="2">
    <source>
        <dbReference type="ARBA" id="ARBA00009256"/>
    </source>
</evidence>
<keyword evidence="5 8" id="KW-0547">Nucleotide-binding</keyword>
<dbReference type="Pfam" id="PF02569">
    <property type="entry name" value="Pantoate_ligase"/>
    <property type="match status" value="1"/>
</dbReference>
<dbReference type="GO" id="GO:0005524">
    <property type="term" value="F:ATP binding"/>
    <property type="evidence" value="ECO:0007669"/>
    <property type="project" value="UniProtKB-KW"/>
</dbReference>
<evidence type="ECO:0000256" key="7">
    <source>
        <dbReference type="ARBA" id="ARBA00048258"/>
    </source>
</evidence>
<dbReference type="FunFam" id="3.40.50.620:FF:000013">
    <property type="entry name" value="Pantothenate synthetase"/>
    <property type="match status" value="1"/>
</dbReference>
<comment type="catalytic activity">
    <reaction evidence="7 8">
        <text>(R)-pantoate + beta-alanine + ATP = (R)-pantothenate + AMP + diphosphate + H(+)</text>
        <dbReference type="Rhea" id="RHEA:10912"/>
        <dbReference type="ChEBI" id="CHEBI:15378"/>
        <dbReference type="ChEBI" id="CHEBI:15980"/>
        <dbReference type="ChEBI" id="CHEBI:29032"/>
        <dbReference type="ChEBI" id="CHEBI:30616"/>
        <dbReference type="ChEBI" id="CHEBI:33019"/>
        <dbReference type="ChEBI" id="CHEBI:57966"/>
        <dbReference type="ChEBI" id="CHEBI:456215"/>
        <dbReference type="EC" id="6.3.2.1"/>
    </reaction>
</comment>
<reference evidence="9 10" key="1">
    <citation type="submission" date="2018-08" db="EMBL/GenBank/DDBJ databases">
        <title>Genomic Encyclopedia of Type Strains, Phase IV (KMG-IV): sequencing the most valuable type-strain genomes for metagenomic binning, comparative biology and taxonomic classification.</title>
        <authorList>
            <person name="Goeker M."/>
        </authorList>
    </citation>
    <scope>NUCLEOTIDE SEQUENCE [LARGE SCALE GENOMIC DNA]</scope>
    <source>
        <strain evidence="9 10">DSM 26022</strain>
    </source>
</reference>
<keyword evidence="4 8" id="KW-0566">Pantothenate biosynthesis</keyword>
<keyword evidence="10" id="KW-1185">Reference proteome</keyword>
<dbReference type="InterPro" id="IPR003721">
    <property type="entry name" value="Pantoate_ligase"/>
</dbReference>
<dbReference type="InterPro" id="IPR004821">
    <property type="entry name" value="Cyt_trans-like"/>
</dbReference>
<dbReference type="GO" id="GO:0005829">
    <property type="term" value="C:cytosol"/>
    <property type="evidence" value="ECO:0007669"/>
    <property type="project" value="TreeGrafter"/>
</dbReference>
<dbReference type="RefSeq" id="WP_116206927.1">
    <property type="nucleotide sequence ID" value="NZ_QUNR01000001.1"/>
</dbReference>
<keyword evidence="8" id="KW-0963">Cytoplasm</keyword>
<dbReference type="NCBIfam" id="TIGR00125">
    <property type="entry name" value="cyt_tran_rel"/>
    <property type="match status" value="1"/>
</dbReference>
<evidence type="ECO:0000256" key="4">
    <source>
        <dbReference type="ARBA" id="ARBA00022655"/>
    </source>
</evidence>
<sequence length="288" mass="31838">MKTEHTIHGVRAALRSAKKNSQSVAFVPTMGNLHRGHIELILEAKRRADFVVCSIFVNPTQFGANEDFATYPRTLERDGSLLADAGCDLVFIPDATEMYHDGRQQLTQVHVDGITEHLCGTSRPGHFSGVATVVTKLLNIITPDMAFFGEKDYQQLAVIRQMVQDLCLATNIIGVPTIRDTDGLALSSRNQYLTESQRAVAPHVYEALCRVRDGIQKDASQAEELCRAAHQSLEASGFVVDYLCLQSRELAAFDTQQSQAVVLVAAYLGKTRLIDNLVFDIRTTESTR</sequence>
<comment type="subcellular location">
    <subcellularLocation>
        <location evidence="8">Cytoplasm</location>
    </subcellularLocation>
</comment>
<dbReference type="FunFam" id="3.30.1300.10:FF:000001">
    <property type="entry name" value="Pantothenate synthetase"/>
    <property type="match status" value="1"/>
</dbReference>
<feature type="binding site" evidence="8">
    <location>
        <position position="61"/>
    </location>
    <ligand>
        <name>(R)-pantoate</name>
        <dbReference type="ChEBI" id="CHEBI:15980"/>
    </ligand>
</feature>
<evidence type="ECO:0000256" key="5">
    <source>
        <dbReference type="ARBA" id="ARBA00022741"/>
    </source>
</evidence>
<dbReference type="PANTHER" id="PTHR21299:SF1">
    <property type="entry name" value="PANTOATE--BETA-ALANINE LIGASE"/>
    <property type="match status" value="1"/>
</dbReference>
<dbReference type="Proteomes" id="UP000256774">
    <property type="component" value="Unassembled WGS sequence"/>
</dbReference>
<dbReference type="InterPro" id="IPR014729">
    <property type="entry name" value="Rossmann-like_a/b/a_fold"/>
</dbReference>
<comment type="similarity">
    <text evidence="2 8">Belongs to the pantothenate synthetase family.</text>
</comment>
<feature type="binding site" evidence="8">
    <location>
        <begin position="30"/>
        <end position="37"/>
    </location>
    <ligand>
        <name>ATP</name>
        <dbReference type="ChEBI" id="CHEBI:30616"/>
    </ligand>
</feature>
<evidence type="ECO:0000313" key="9">
    <source>
        <dbReference type="EMBL" id="REH39831.1"/>
    </source>
</evidence>
<comment type="miscellaneous">
    <text evidence="8">The reaction proceeds by a bi uni uni bi ping pong mechanism.</text>
</comment>
<accession>A0A3E0H7V5</accession>
<keyword evidence="3 8" id="KW-0436">Ligase</keyword>
<feature type="binding site" evidence="8">
    <location>
        <begin position="149"/>
        <end position="152"/>
    </location>
    <ligand>
        <name>ATP</name>
        <dbReference type="ChEBI" id="CHEBI:30616"/>
    </ligand>
</feature>
<dbReference type="EMBL" id="QUNR01000001">
    <property type="protein sequence ID" value="REH39831.1"/>
    <property type="molecule type" value="Genomic_DNA"/>
</dbReference>
<keyword evidence="6 8" id="KW-0067">ATP-binding</keyword>
<feature type="binding site" evidence="8">
    <location>
        <begin position="186"/>
        <end position="189"/>
    </location>
    <ligand>
        <name>ATP</name>
        <dbReference type="ChEBI" id="CHEBI:30616"/>
    </ligand>
</feature>
<evidence type="ECO:0000256" key="1">
    <source>
        <dbReference type="ARBA" id="ARBA00004990"/>
    </source>
</evidence>
<dbReference type="HAMAP" id="MF_00158">
    <property type="entry name" value="PanC"/>
    <property type="match status" value="1"/>
</dbReference>
<dbReference type="NCBIfam" id="TIGR00018">
    <property type="entry name" value="panC"/>
    <property type="match status" value="1"/>
</dbReference>
<organism evidence="9 10">
    <name type="scientific">Paraperlucidibaca baekdonensis</name>
    <dbReference type="NCBI Taxonomy" id="748120"/>
    <lineage>
        <taxon>Bacteria</taxon>
        <taxon>Pseudomonadati</taxon>
        <taxon>Pseudomonadota</taxon>
        <taxon>Gammaproteobacteria</taxon>
        <taxon>Moraxellales</taxon>
        <taxon>Moraxellaceae</taxon>
        <taxon>Paraperlucidibaca</taxon>
    </lineage>
</organism>
<dbReference type="EC" id="6.3.2.1" evidence="8"/>
<dbReference type="GO" id="GO:0015940">
    <property type="term" value="P:pantothenate biosynthetic process"/>
    <property type="evidence" value="ECO:0007669"/>
    <property type="project" value="UniProtKB-UniRule"/>
</dbReference>
<comment type="caution">
    <text evidence="9">The sequence shown here is derived from an EMBL/GenBank/DDBJ whole genome shotgun (WGS) entry which is preliminary data.</text>
</comment>
<dbReference type="AlphaFoldDB" id="A0A3E0H7V5"/>
<dbReference type="SUPFAM" id="SSF52374">
    <property type="entry name" value="Nucleotidylyl transferase"/>
    <property type="match status" value="1"/>
</dbReference>
<feature type="active site" description="Proton donor" evidence="8">
    <location>
        <position position="37"/>
    </location>
</feature>
<feature type="binding site" evidence="8">
    <location>
        <position position="61"/>
    </location>
    <ligand>
        <name>beta-alanine</name>
        <dbReference type="ChEBI" id="CHEBI:57966"/>
    </ligand>
</feature>
<feature type="binding site" evidence="8">
    <location>
        <position position="178"/>
    </location>
    <ligand>
        <name>ATP</name>
        <dbReference type="ChEBI" id="CHEBI:30616"/>
    </ligand>
</feature>
<dbReference type="PANTHER" id="PTHR21299">
    <property type="entry name" value="CYTIDYLATE KINASE/PANTOATE-BETA-ALANINE LIGASE"/>
    <property type="match status" value="1"/>
</dbReference>
<comment type="function">
    <text evidence="8">Catalyzes the condensation of pantoate with beta-alanine in an ATP-dependent reaction via a pantoyl-adenylate intermediate.</text>
</comment>
<gene>
    <name evidence="8" type="primary">panC</name>
    <name evidence="9" type="ORF">DFR26_0022</name>
</gene>